<evidence type="ECO:0000256" key="9">
    <source>
        <dbReference type="ARBA" id="ARBA00029596"/>
    </source>
</evidence>
<dbReference type="InterPro" id="IPR005493">
    <property type="entry name" value="RraA/RraA-like"/>
</dbReference>
<comment type="subunit">
    <text evidence="4">Homotrimer.</text>
</comment>
<dbReference type="SUPFAM" id="SSF89562">
    <property type="entry name" value="RraA-like"/>
    <property type="match status" value="1"/>
</dbReference>
<dbReference type="PANTHER" id="PTHR33254">
    <property type="entry name" value="4-HYDROXY-4-METHYL-2-OXOGLUTARATE ALDOLASE 3-RELATED"/>
    <property type="match status" value="1"/>
</dbReference>
<evidence type="ECO:0000256" key="6">
    <source>
        <dbReference type="ARBA" id="ARBA00012947"/>
    </source>
</evidence>
<accession>A0ABT9YE65</accession>
<dbReference type="CDD" id="cd16841">
    <property type="entry name" value="RraA_family"/>
    <property type="match status" value="1"/>
</dbReference>
<dbReference type="Pfam" id="PF03737">
    <property type="entry name" value="RraA-like"/>
    <property type="match status" value="1"/>
</dbReference>
<comment type="caution">
    <text evidence="13">The sequence shown here is derived from an EMBL/GenBank/DDBJ whole genome shotgun (WGS) entry which is preliminary data.</text>
</comment>
<comment type="catalytic activity">
    <reaction evidence="12">
        <text>oxaloacetate + H(+) = pyruvate + CO2</text>
        <dbReference type="Rhea" id="RHEA:15641"/>
        <dbReference type="ChEBI" id="CHEBI:15361"/>
        <dbReference type="ChEBI" id="CHEBI:15378"/>
        <dbReference type="ChEBI" id="CHEBI:16452"/>
        <dbReference type="ChEBI" id="CHEBI:16526"/>
        <dbReference type="EC" id="4.1.1.112"/>
    </reaction>
</comment>
<evidence type="ECO:0000256" key="2">
    <source>
        <dbReference type="ARBA" id="ARBA00001968"/>
    </source>
</evidence>
<evidence type="ECO:0000256" key="1">
    <source>
        <dbReference type="ARBA" id="ARBA00001342"/>
    </source>
</evidence>
<dbReference type="EC" id="4.1.1.112" evidence="6"/>
<evidence type="ECO:0000256" key="5">
    <source>
        <dbReference type="ARBA" id="ARBA00012213"/>
    </source>
</evidence>
<dbReference type="RefSeq" id="WP_306980316.1">
    <property type="nucleotide sequence ID" value="NZ_JAUSUA010000001.1"/>
</dbReference>
<comment type="catalytic activity">
    <reaction evidence="1">
        <text>4-hydroxy-4-methyl-2-oxoglutarate = 2 pyruvate</text>
        <dbReference type="Rhea" id="RHEA:22748"/>
        <dbReference type="ChEBI" id="CHEBI:15361"/>
        <dbReference type="ChEBI" id="CHEBI:58276"/>
        <dbReference type="EC" id="4.1.3.17"/>
    </reaction>
</comment>
<evidence type="ECO:0000256" key="8">
    <source>
        <dbReference type="ARBA" id="ARBA00025046"/>
    </source>
</evidence>
<dbReference type="PANTHER" id="PTHR33254:SF4">
    <property type="entry name" value="4-HYDROXY-4-METHYL-2-OXOGLUTARATE ALDOLASE 3-RELATED"/>
    <property type="match status" value="1"/>
</dbReference>
<evidence type="ECO:0000256" key="10">
    <source>
        <dbReference type="ARBA" id="ARBA00030169"/>
    </source>
</evidence>
<sequence>MSETMQLLKQLDTSTISDALDKLEINGQCFGIQSKNHTHKIVGRAFTVQYIKQENESGTVGDYIDDVEPGEVIVLANEGRMDCTVWGDILTSVAKRTNIAGTVIDGVNRDSSQSLALDYPIFSKGAYMRTGKGRVQVQQINEPVYISDVKVCPGDIIVGDSDGVVVIPVEKEAEVVAAALEIKKNEDLIRQSIEKGMRLDEARTRYNYHELQNKGDLSND</sequence>
<dbReference type="Proteomes" id="UP001225034">
    <property type="component" value="Unassembled WGS sequence"/>
</dbReference>
<evidence type="ECO:0000313" key="14">
    <source>
        <dbReference type="Proteomes" id="UP001225034"/>
    </source>
</evidence>
<gene>
    <name evidence="13" type="ORF">J2S05_000914</name>
</gene>
<evidence type="ECO:0000256" key="3">
    <source>
        <dbReference type="ARBA" id="ARBA00008621"/>
    </source>
</evidence>
<comment type="function">
    <text evidence="8">Catalyzes the aldol cleavage of 4-hydroxy-4-methyl-2-oxoglutarate (HMG) into 2 molecules of pyruvate. Also contains a secondary oxaloacetate (OAA) decarboxylase activity due to the common pyruvate enolate transition state formed following C-C bond cleavage in the retro-aldol and decarboxylation reactions.</text>
</comment>
<protein>
    <recommendedName>
        <fullName evidence="7">Putative 4-hydroxy-4-methyl-2-oxoglutarate aldolase</fullName>
        <ecNumber evidence="6">4.1.1.112</ecNumber>
        <ecNumber evidence="5">4.1.3.17</ecNumber>
    </recommendedName>
    <alternativeName>
        <fullName evidence="11">Oxaloacetate decarboxylase</fullName>
    </alternativeName>
    <alternativeName>
        <fullName evidence="9">Regulator of ribonuclease activity homolog</fullName>
    </alternativeName>
    <alternativeName>
        <fullName evidence="10">RraA-like protein</fullName>
    </alternativeName>
</protein>
<evidence type="ECO:0000256" key="12">
    <source>
        <dbReference type="ARBA" id="ARBA00047973"/>
    </source>
</evidence>
<evidence type="ECO:0000256" key="7">
    <source>
        <dbReference type="ARBA" id="ARBA00016549"/>
    </source>
</evidence>
<name>A0ABT9YE65_9BACI</name>
<proteinExistence type="inferred from homology"/>
<reference evidence="13 14" key="1">
    <citation type="submission" date="2023-07" db="EMBL/GenBank/DDBJ databases">
        <title>Genomic Encyclopedia of Type Strains, Phase IV (KMG-IV): sequencing the most valuable type-strain genomes for metagenomic binning, comparative biology and taxonomic classification.</title>
        <authorList>
            <person name="Goeker M."/>
        </authorList>
    </citation>
    <scope>NUCLEOTIDE SEQUENCE [LARGE SCALE GENOMIC DNA]</scope>
    <source>
        <strain evidence="13 14">DSM 19154</strain>
    </source>
</reference>
<dbReference type="EMBL" id="JAUSUA010000001">
    <property type="protein sequence ID" value="MDQ0206140.1"/>
    <property type="molecule type" value="Genomic_DNA"/>
</dbReference>
<comment type="similarity">
    <text evidence="3">Belongs to the class II aldolase/RraA-like family.</text>
</comment>
<evidence type="ECO:0000256" key="4">
    <source>
        <dbReference type="ARBA" id="ARBA00011233"/>
    </source>
</evidence>
<evidence type="ECO:0000256" key="11">
    <source>
        <dbReference type="ARBA" id="ARBA00032305"/>
    </source>
</evidence>
<dbReference type="EC" id="4.1.3.17" evidence="5"/>
<comment type="cofactor">
    <cofactor evidence="2">
        <name>a divalent metal cation</name>
        <dbReference type="ChEBI" id="CHEBI:60240"/>
    </cofactor>
</comment>
<organism evidence="13 14">
    <name type="scientific">Alkalicoccobacillus murimartini</name>
    <dbReference type="NCBI Taxonomy" id="171685"/>
    <lineage>
        <taxon>Bacteria</taxon>
        <taxon>Bacillati</taxon>
        <taxon>Bacillota</taxon>
        <taxon>Bacilli</taxon>
        <taxon>Bacillales</taxon>
        <taxon>Bacillaceae</taxon>
        <taxon>Alkalicoccobacillus</taxon>
    </lineage>
</organism>
<dbReference type="InterPro" id="IPR036704">
    <property type="entry name" value="RraA/RraA-like_sf"/>
</dbReference>
<dbReference type="Gene3D" id="3.50.30.40">
    <property type="entry name" value="Ribonuclease E inhibitor RraA/RraA-like"/>
    <property type="match status" value="1"/>
</dbReference>
<evidence type="ECO:0000313" key="13">
    <source>
        <dbReference type="EMBL" id="MDQ0206140.1"/>
    </source>
</evidence>
<keyword evidence="14" id="KW-1185">Reference proteome</keyword>